<dbReference type="Proteomes" id="UP000006039">
    <property type="component" value="Unassembled WGS sequence"/>
</dbReference>
<dbReference type="EMBL" id="GL385395">
    <property type="protein sequence ID" value="EJT80092.1"/>
    <property type="molecule type" value="Genomic_DNA"/>
</dbReference>
<dbReference type="GO" id="GO:0043998">
    <property type="term" value="F:histone H2A acetyltransferase activity"/>
    <property type="evidence" value="ECO:0007669"/>
    <property type="project" value="InterPro"/>
</dbReference>
<dbReference type="OrthoDB" id="424551at2759"/>
<keyword evidence="7" id="KW-0808">Transferase</keyword>
<evidence type="ECO:0000256" key="7">
    <source>
        <dbReference type="ARBA" id="ARBA00022679"/>
    </source>
</evidence>
<dbReference type="GO" id="GO:0005737">
    <property type="term" value="C:cytoplasm"/>
    <property type="evidence" value="ECO:0007669"/>
    <property type="project" value="UniProtKB-SubCell"/>
</dbReference>
<dbReference type="eggNOG" id="KOG2488">
    <property type="taxonomic scope" value="Eukaryota"/>
</dbReference>
<feature type="compositionally biased region" description="Gly residues" evidence="12">
    <location>
        <begin position="282"/>
        <end position="294"/>
    </location>
</feature>
<comment type="similarity">
    <text evidence="3">Belongs to the acetyltransferase family. NAA40 subfamily.</text>
</comment>
<dbReference type="PANTHER" id="PTHR20531">
    <property type="entry name" value="N-ALPHA-ACETYLTRANSFERASE 40"/>
    <property type="match status" value="1"/>
</dbReference>
<reference evidence="16" key="1">
    <citation type="submission" date="2010-07" db="EMBL/GenBank/DDBJ databases">
        <title>The genome sequence of Gaeumannomyces graminis var. tritici strain R3-111a-1.</title>
        <authorList>
            <consortium name="The Broad Institute Genome Sequencing Platform"/>
            <person name="Ma L.-J."/>
            <person name="Dead R."/>
            <person name="Young S."/>
            <person name="Zeng Q."/>
            <person name="Koehrsen M."/>
            <person name="Alvarado L."/>
            <person name="Berlin A."/>
            <person name="Chapman S.B."/>
            <person name="Chen Z."/>
            <person name="Freedman E."/>
            <person name="Gellesch M."/>
            <person name="Goldberg J."/>
            <person name="Griggs A."/>
            <person name="Gujja S."/>
            <person name="Heilman E.R."/>
            <person name="Heiman D."/>
            <person name="Hepburn T."/>
            <person name="Howarth C."/>
            <person name="Jen D."/>
            <person name="Larson L."/>
            <person name="Mehta T."/>
            <person name="Neiman D."/>
            <person name="Pearson M."/>
            <person name="Roberts A."/>
            <person name="Saif S."/>
            <person name="Shea T."/>
            <person name="Shenoy N."/>
            <person name="Sisk P."/>
            <person name="Stolte C."/>
            <person name="Sykes S."/>
            <person name="Walk T."/>
            <person name="White J."/>
            <person name="Yandava C."/>
            <person name="Haas B."/>
            <person name="Nusbaum C."/>
            <person name="Birren B."/>
        </authorList>
    </citation>
    <scope>NUCLEOTIDE SEQUENCE [LARGE SCALE GENOMIC DNA]</scope>
    <source>
        <strain evidence="16">R3-111a-1</strain>
    </source>
</reference>
<evidence type="ECO:0000313" key="15">
    <source>
        <dbReference type="EnsemblFungi" id="EJT80092"/>
    </source>
</evidence>
<keyword evidence="6" id="KW-0963">Cytoplasm</keyword>
<evidence type="ECO:0000256" key="9">
    <source>
        <dbReference type="ARBA" id="ARBA00023315"/>
    </source>
</evidence>
<comment type="subcellular location">
    <subcellularLocation>
        <location evidence="2">Cytoplasm</location>
    </subcellularLocation>
    <subcellularLocation>
        <location evidence="1">Nucleus</location>
    </subcellularLocation>
</comment>
<evidence type="ECO:0000259" key="13">
    <source>
        <dbReference type="PROSITE" id="PS51186"/>
    </source>
</evidence>
<evidence type="ECO:0000256" key="12">
    <source>
        <dbReference type="SAM" id="MobiDB-lite"/>
    </source>
</evidence>
<reference evidence="14" key="3">
    <citation type="submission" date="2010-09" db="EMBL/GenBank/DDBJ databases">
        <title>Annotation of Gaeumannomyces graminis var. tritici R3-111a-1.</title>
        <authorList>
            <consortium name="The Broad Institute Genome Sequencing Platform"/>
            <person name="Ma L.-J."/>
            <person name="Dead R."/>
            <person name="Young S.K."/>
            <person name="Zeng Q."/>
            <person name="Gargeya S."/>
            <person name="Fitzgerald M."/>
            <person name="Haas B."/>
            <person name="Abouelleil A."/>
            <person name="Alvarado L."/>
            <person name="Arachchi H.M."/>
            <person name="Berlin A."/>
            <person name="Brown A."/>
            <person name="Chapman S.B."/>
            <person name="Chen Z."/>
            <person name="Dunbar C."/>
            <person name="Freedman E."/>
            <person name="Gearin G."/>
            <person name="Gellesch M."/>
            <person name="Goldberg J."/>
            <person name="Griggs A."/>
            <person name="Gujja S."/>
            <person name="Heiman D."/>
            <person name="Howarth C."/>
            <person name="Larson L."/>
            <person name="Lui A."/>
            <person name="MacDonald P.J.P."/>
            <person name="Mehta T."/>
            <person name="Montmayeur A."/>
            <person name="Murphy C."/>
            <person name="Neiman D."/>
            <person name="Pearson M."/>
            <person name="Priest M."/>
            <person name="Roberts A."/>
            <person name="Saif S."/>
            <person name="Shea T."/>
            <person name="Shenoy N."/>
            <person name="Sisk P."/>
            <person name="Stolte C."/>
            <person name="Sykes S."/>
            <person name="Yandava C."/>
            <person name="Wortman J."/>
            <person name="Nusbaum C."/>
            <person name="Birren B."/>
        </authorList>
    </citation>
    <scope>NUCLEOTIDE SEQUENCE</scope>
    <source>
        <strain evidence="14">R3-111a-1</strain>
    </source>
</reference>
<reference evidence="14" key="2">
    <citation type="submission" date="2010-07" db="EMBL/GenBank/DDBJ databases">
        <authorList>
            <consortium name="The Broad Institute Genome Sequencing Platform"/>
            <consortium name="Broad Institute Genome Sequencing Center for Infectious Disease"/>
            <person name="Ma L.-J."/>
            <person name="Dead R."/>
            <person name="Young S."/>
            <person name="Zeng Q."/>
            <person name="Koehrsen M."/>
            <person name="Alvarado L."/>
            <person name="Berlin A."/>
            <person name="Chapman S.B."/>
            <person name="Chen Z."/>
            <person name="Freedman E."/>
            <person name="Gellesch M."/>
            <person name="Goldberg J."/>
            <person name="Griggs A."/>
            <person name="Gujja S."/>
            <person name="Heilman E.R."/>
            <person name="Heiman D."/>
            <person name="Hepburn T."/>
            <person name="Howarth C."/>
            <person name="Jen D."/>
            <person name="Larson L."/>
            <person name="Mehta T."/>
            <person name="Neiman D."/>
            <person name="Pearson M."/>
            <person name="Roberts A."/>
            <person name="Saif S."/>
            <person name="Shea T."/>
            <person name="Shenoy N."/>
            <person name="Sisk P."/>
            <person name="Stolte C."/>
            <person name="Sykes S."/>
            <person name="Walk T."/>
            <person name="White J."/>
            <person name="Yandava C."/>
            <person name="Haas B."/>
            <person name="Nusbaum C."/>
            <person name="Birren B."/>
        </authorList>
    </citation>
    <scope>NUCLEOTIDE SEQUENCE</scope>
    <source>
        <strain evidence="14">R3-111a-1</strain>
    </source>
</reference>
<organism evidence="14">
    <name type="scientific">Gaeumannomyces tritici (strain R3-111a-1)</name>
    <name type="common">Wheat and barley take-all root rot fungus</name>
    <name type="synonym">Gaeumannomyces graminis var. tritici</name>
    <dbReference type="NCBI Taxonomy" id="644352"/>
    <lineage>
        <taxon>Eukaryota</taxon>
        <taxon>Fungi</taxon>
        <taxon>Dikarya</taxon>
        <taxon>Ascomycota</taxon>
        <taxon>Pezizomycotina</taxon>
        <taxon>Sordariomycetes</taxon>
        <taxon>Sordariomycetidae</taxon>
        <taxon>Magnaporthales</taxon>
        <taxon>Magnaporthaceae</taxon>
        <taxon>Gaeumannomyces</taxon>
    </lineage>
</organism>
<keyword evidence="16" id="KW-1185">Reference proteome</keyword>
<evidence type="ECO:0000313" key="14">
    <source>
        <dbReference type="EMBL" id="EJT80092.1"/>
    </source>
</evidence>
<dbReference type="VEuPathDB" id="FungiDB:GGTG_00097"/>
<evidence type="ECO:0000256" key="3">
    <source>
        <dbReference type="ARBA" id="ARBA00008870"/>
    </source>
</evidence>
<sequence>MKLVLRDQETFICPQSASSRVAVNLRQYILFGPVSSVKMISRKRRSEPCAIEVANGKNDNEFLKDYIQKTGGPAEWASTWRHPSSGKDYEVSPTRSALMSATDLTACLGMVELTSGEDYHNSSVGWDRDAKLAEMKSPDLRYILVRDAAGVIAAFTSLMPTYEEGQPVVYCYEIHLLDQVRRTGLGKLLMGYLLNAAANMPPVDKVMLSCFAANTGARTFYNKMGFEIDELSPQPRRLRGGRTREPDYLILSCAIGRSLRDQQQAQQLAAASRNRSVAGLGSKDGGSSLGKGAE</sequence>
<evidence type="ECO:0000256" key="4">
    <source>
        <dbReference type="ARBA" id="ARBA00012950"/>
    </source>
</evidence>
<evidence type="ECO:0000256" key="11">
    <source>
        <dbReference type="ARBA" id="ARBA00049524"/>
    </source>
</evidence>
<evidence type="ECO:0000256" key="2">
    <source>
        <dbReference type="ARBA" id="ARBA00004496"/>
    </source>
</evidence>
<keyword evidence="8" id="KW-0539">Nucleus</keyword>
<evidence type="ECO:0000256" key="10">
    <source>
        <dbReference type="ARBA" id="ARBA00047821"/>
    </source>
</evidence>
<dbReference type="PANTHER" id="PTHR20531:SF1">
    <property type="entry name" value="N-ALPHA-ACETYLTRANSFERASE 40"/>
    <property type="match status" value="1"/>
</dbReference>
<feature type="domain" description="N-acetyltransferase" evidence="13">
    <location>
        <begin position="94"/>
        <end position="245"/>
    </location>
</feature>
<dbReference type="STRING" id="644352.J3NFQ2"/>
<name>J3NFQ2_GAET3</name>
<dbReference type="InterPro" id="IPR016181">
    <property type="entry name" value="Acyl_CoA_acyltransferase"/>
</dbReference>
<dbReference type="GeneID" id="20340555"/>
<gene>
    <name evidence="15" type="primary">20340555</name>
    <name evidence="14" type="ORF">GGTG_00097</name>
</gene>
<dbReference type="GO" id="GO:0005634">
    <property type="term" value="C:nucleus"/>
    <property type="evidence" value="ECO:0007669"/>
    <property type="project" value="UniProtKB-SubCell"/>
</dbReference>
<proteinExistence type="inferred from homology"/>
<keyword evidence="9" id="KW-0012">Acyltransferase</keyword>
<dbReference type="GO" id="GO:1990189">
    <property type="term" value="F:protein N-terminal-serine acetyltransferase activity"/>
    <property type="evidence" value="ECO:0007669"/>
    <property type="project" value="UniProtKB-EC"/>
</dbReference>
<protein>
    <recommendedName>
        <fullName evidence="5">N-alpha-acetyltransferase 40</fullName>
        <ecNumber evidence="4">2.3.1.257</ecNumber>
    </recommendedName>
</protein>
<dbReference type="EC" id="2.3.1.257" evidence="4"/>
<accession>J3NFQ2</accession>
<dbReference type="HOGENOM" id="CLU_051699_2_1_1"/>
<reference evidence="15" key="4">
    <citation type="journal article" date="2015" name="G3 (Bethesda)">
        <title>Genome sequences of three phytopathogenic species of the Magnaporthaceae family of fungi.</title>
        <authorList>
            <person name="Okagaki L.H."/>
            <person name="Nunes C.C."/>
            <person name="Sailsbery J."/>
            <person name="Clay B."/>
            <person name="Brown D."/>
            <person name="John T."/>
            <person name="Oh Y."/>
            <person name="Young N."/>
            <person name="Fitzgerald M."/>
            <person name="Haas B.J."/>
            <person name="Zeng Q."/>
            <person name="Young S."/>
            <person name="Adiconis X."/>
            <person name="Fan L."/>
            <person name="Levin J.Z."/>
            <person name="Mitchell T.K."/>
            <person name="Okubara P.A."/>
            <person name="Farman M.L."/>
            <person name="Kohn L.M."/>
            <person name="Birren B."/>
            <person name="Ma L.-J."/>
            <person name="Dean R.A."/>
        </authorList>
    </citation>
    <scope>NUCLEOTIDE SEQUENCE</scope>
    <source>
        <strain evidence="15">R3-111a-1</strain>
    </source>
</reference>
<dbReference type="Pfam" id="PF00583">
    <property type="entry name" value="Acetyltransf_1"/>
    <property type="match status" value="1"/>
</dbReference>
<dbReference type="EnsemblFungi" id="EJT80092">
    <property type="protein sequence ID" value="EJT80092"/>
    <property type="gene ID" value="GGTG_00097"/>
</dbReference>
<dbReference type="SUPFAM" id="SSF55729">
    <property type="entry name" value="Acyl-CoA N-acyltransferases (Nat)"/>
    <property type="match status" value="1"/>
</dbReference>
<dbReference type="InterPro" id="IPR000182">
    <property type="entry name" value="GNAT_dom"/>
</dbReference>
<evidence type="ECO:0000256" key="1">
    <source>
        <dbReference type="ARBA" id="ARBA00004123"/>
    </source>
</evidence>
<dbReference type="AlphaFoldDB" id="J3NFQ2"/>
<dbReference type="PROSITE" id="PS51186">
    <property type="entry name" value="GNAT"/>
    <property type="match status" value="1"/>
</dbReference>
<dbReference type="InterPro" id="IPR039949">
    <property type="entry name" value="NAA40"/>
</dbReference>
<evidence type="ECO:0000313" key="16">
    <source>
        <dbReference type="Proteomes" id="UP000006039"/>
    </source>
</evidence>
<feature type="region of interest" description="Disordered" evidence="12">
    <location>
        <begin position="270"/>
        <end position="294"/>
    </location>
</feature>
<dbReference type="GO" id="GO:0010485">
    <property type="term" value="F:histone H4 acetyltransferase activity"/>
    <property type="evidence" value="ECO:0007669"/>
    <property type="project" value="InterPro"/>
</dbReference>
<comment type="catalytic activity">
    <reaction evidence="10">
        <text>N-terminal L-seryl-[histone H2A] + acetyl-CoA = N-terminal N(alpha)-acetyl-L-seryl-[histone H2A] + CoA + H(+)</text>
        <dbReference type="Rhea" id="RHEA:50600"/>
        <dbReference type="Rhea" id="RHEA-COMP:12742"/>
        <dbReference type="Rhea" id="RHEA-COMP:12744"/>
        <dbReference type="ChEBI" id="CHEBI:15378"/>
        <dbReference type="ChEBI" id="CHEBI:57287"/>
        <dbReference type="ChEBI" id="CHEBI:57288"/>
        <dbReference type="ChEBI" id="CHEBI:64738"/>
        <dbReference type="ChEBI" id="CHEBI:83690"/>
        <dbReference type="EC" id="2.3.1.257"/>
    </reaction>
</comment>
<comment type="catalytic activity">
    <reaction evidence="11">
        <text>N-terminal L-seryl-[histone H4] + acetyl-CoA = N-terminal N(alpha)-acetyl-L-seryl-[histone H4] + CoA + H(+)</text>
        <dbReference type="Rhea" id="RHEA:50596"/>
        <dbReference type="Rhea" id="RHEA-COMP:12740"/>
        <dbReference type="Rhea" id="RHEA-COMP:12743"/>
        <dbReference type="ChEBI" id="CHEBI:15378"/>
        <dbReference type="ChEBI" id="CHEBI:57287"/>
        <dbReference type="ChEBI" id="CHEBI:57288"/>
        <dbReference type="ChEBI" id="CHEBI:64738"/>
        <dbReference type="ChEBI" id="CHEBI:83690"/>
        <dbReference type="EC" id="2.3.1.257"/>
    </reaction>
</comment>
<evidence type="ECO:0000256" key="5">
    <source>
        <dbReference type="ARBA" id="ARBA00015043"/>
    </source>
</evidence>
<reference evidence="15" key="5">
    <citation type="submission" date="2018-04" db="UniProtKB">
        <authorList>
            <consortium name="EnsemblFungi"/>
        </authorList>
    </citation>
    <scope>IDENTIFICATION</scope>
    <source>
        <strain evidence="15">R3-111a-1</strain>
    </source>
</reference>
<evidence type="ECO:0000256" key="6">
    <source>
        <dbReference type="ARBA" id="ARBA00022490"/>
    </source>
</evidence>
<dbReference type="Gene3D" id="3.40.630.30">
    <property type="match status" value="1"/>
</dbReference>
<dbReference type="RefSeq" id="XP_009216101.1">
    <property type="nucleotide sequence ID" value="XM_009217837.1"/>
</dbReference>
<evidence type="ECO:0000256" key="8">
    <source>
        <dbReference type="ARBA" id="ARBA00023242"/>
    </source>
</evidence>